<dbReference type="Proteomes" id="UP000198378">
    <property type="component" value="Unassembled WGS sequence"/>
</dbReference>
<evidence type="ECO:0000313" key="1">
    <source>
        <dbReference type="EMBL" id="OXB87021.1"/>
    </source>
</evidence>
<protein>
    <submittedName>
        <fullName evidence="1">Uncharacterized protein</fullName>
    </submittedName>
</protein>
<keyword evidence="2" id="KW-1185">Reference proteome</keyword>
<dbReference type="KEGG" id="gtm:GT3921_17470"/>
<accession>A0A226Q3T9</accession>
<dbReference type="AlphaFoldDB" id="A0A226Q3T9"/>
<proteinExistence type="predicted"/>
<dbReference type="EMBL" id="NEWK01000002">
    <property type="protein sequence ID" value="OXB87021.1"/>
    <property type="molecule type" value="Genomic_DNA"/>
</dbReference>
<sequence>MPPVQNVSHILSTLWRNSPVSMASMYLLVISNLYYIQFSIQKGEEKYVLCRLTLRKTENGFLCGTKKLPLCFVMKWESFTITVRGILASGVDSQ</sequence>
<gene>
    <name evidence="1" type="ORF">B9L19_16410</name>
</gene>
<comment type="caution">
    <text evidence="1">The sequence shown here is derived from an EMBL/GenBank/DDBJ whole genome shotgun (WGS) entry which is preliminary data.</text>
</comment>
<evidence type="ECO:0000313" key="2">
    <source>
        <dbReference type="Proteomes" id="UP000198378"/>
    </source>
</evidence>
<reference evidence="1 2" key="1">
    <citation type="submission" date="2017-05" db="EMBL/GenBank/DDBJ databases">
        <title>The genome sequence of Geobacillus thermocatenulatus DSM 730.</title>
        <authorList>
            <person name="Ramaloko W.T."/>
            <person name="Koen N."/>
            <person name="Polliack S."/>
            <person name="Aliyu H."/>
            <person name="Lebre P."/>
            <person name="Mohr T."/>
            <person name="Oswald F."/>
            <person name="Zwick M."/>
            <person name="Neumann A."/>
            <person name="Syldatk C."/>
            <person name="Cowan D."/>
            <person name="De Maayer P."/>
        </authorList>
    </citation>
    <scope>NUCLEOTIDE SEQUENCE [LARGE SCALE GENOMIC DNA]</scope>
    <source>
        <strain evidence="1 2">BGSC 93A1</strain>
    </source>
</reference>
<organism evidence="1 2">
    <name type="scientific">Geobacillus thermocatenulatus</name>
    <dbReference type="NCBI Taxonomy" id="33938"/>
    <lineage>
        <taxon>Bacteria</taxon>
        <taxon>Bacillati</taxon>
        <taxon>Bacillota</taxon>
        <taxon>Bacilli</taxon>
        <taxon>Bacillales</taxon>
        <taxon>Anoxybacillaceae</taxon>
        <taxon>Geobacillus</taxon>
        <taxon>Geobacillus thermoleovorans group</taxon>
    </lineage>
</organism>
<name>A0A226Q3T9_9BACL</name>